<accession>A0A1H9RKT3</accession>
<dbReference type="Pfam" id="PF09234">
    <property type="entry name" value="DUF1963"/>
    <property type="match status" value="1"/>
</dbReference>
<reference evidence="1 2" key="1">
    <citation type="submission" date="2016-10" db="EMBL/GenBank/DDBJ databases">
        <authorList>
            <person name="de Groot N.N."/>
        </authorList>
    </citation>
    <scope>NUCLEOTIDE SEQUENCE [LARGE SCALE GENOMIC DNA]</scope>
    <source>
        <strain evidence="1 2">DSM 13760</strain>
    </source>
</reference>
<dbReference type="SUPFAM" id="SSF103032">
    <property type="entry name" value="Hypothetical protein YwqG"/>
    <property type="match status" value="1"/>
</dbReference>
<dbReference type="InterPro" id="IPR015315">
    <property type="entry name" value="DUF1963"/>
</dbReference>
<dbReference type="EMBL" id="FOHA01000004">
    <property type="protein sequence ID" value="SER72653.1"/>
    <property type="molecule type" value="Genomic_DNA"/>
</dbReference>
<dbReference type="RefSeq" id="WP_218139644.1">
    <property type="nucleotide sequence ID" value="NZ_FOHA01000004.1"/>
</dbReference>
<evidence type="ECO:0000313" key="2">
    <source>
        <dbReference type="Proteomes" id="UP000198948"/>
    </source>
</evidence>
<sequence>MIERLQEFLPAACIEKIKLTKKPRISLTFEATETLTLTQSKIGGRGYLSKKMPYPVDQNQKPLSLLAQINFAEMPVLADFPTKGLLSFYVNYHDDLLGLNFDDPIKQQGFRVIYTESFSDESYTEAEQNAFFEQTIDENDYYPVVPKEASIIGKETAQLLVADSVDFEQAYGGNSYELLENIVTDESKMDDFYDLSYDAMNEAGYFSSQLGGYPFFTQEDPRYTKERQYYDTLLFQLASDQIDEQSEIMWGDCGVGNFFIHHQDLINQDFTKVMYNWDCS</sequence>
<dbReference type="PANTHER" id="PTHR36436">
    <property type="entry name" value="SLL5081 PROTEIN"/>
    <property type="match status" value="1"/>
</dbReference>
<protein>
    <submittedName>
        <fullName evidence="1">Uncharacterized protein YwqG</fullName>
    </submittedName>
</protein>
<organism evidence="1 2">
    <name type="scientific">Isobaculum melis</name>
    <dbReference type="NCBI Taxonomy" id="142588"/>
    <lineage>
        <taxon>Bacteria</taxon>
        <taxon>Bacillati</taxon>
        <taxon>Bacillota</taxon>
        <taxon>Bacilli</taxon>
        <taxon>Lactobacillales</taxon>
        <taxon>Carnobacteriaceae</taxon>
        <taxon>Isobaculum</taxon>
    </lineage>
</organism>
<keyword evidence="2" id="KW-1185">Reference proteome</keyword>
<gene>
    <name evidence="1" type="ORF">SAMN04488559_10479</name>
</gene>
<proteinExistence type="predicted"/>
<dbReference type="PANTHER" id="PTHR36436:SF6">
    <property type="entry name" value="SLL5081 PROTEIN"/>
    <property type="match status" value="1"/>
</dbReference>
<name>A0A1H9RKT3_9LACT</name>
<dbReference type="AlphaFoldDB" id="A0A1H9RKT3"/>
<dbReference type="Proteomes" id="UP000198948">
    <property type="component" value="Unassembled WGS sequence"/>
</dbReference>
<evidence type="ECO:0000313" key="1">
    <source>
        <dbReference type="EMBL" id="SER72653.1"/>
    </source>
</evidence>
<dbReference type="Gene3D" id="2.30.320.10">
    <property type="entry name" value="YwqG-like"/>
    <property type="match status" value="1"/>
</dbReference>
<dbReference type="STRING" id="142588.SAMN04488559_10479"/>
<dbReference type="InterPro" id="IPR035948">
    <property type="entry name" value="YwqG-like_sf"/>
</dbReference>